<evidence type="ECO:0000313" key="7">
    <source>
        <dbReference type="Proteomes" id="UP000321562"/>
    </source>
</evidence>
<dbReference type="InterPro" id="IPR007792">
    <property type="entry name" value="T4SS_VirB3/TrbD/AvhB"/>
</dbReference>
<feature type="transmembrane region" description="Helical" evidence="5">
    <location>
        <begin position="48"/>
        <end position="70"/>
    </location>
</feature>
<evidence type="ECO:0008006" key="8">
    <source>
        <dbReference type="Google" id="ProtNLM"/>
    </source>
</evidence>
<protein>
    <recommendedName>
        <fullName evidence="8">Type IV secretion system protein VirB3</fullName>
    </recommendedName>
</protein>
<keyword evidence="2 5" id="KW-0812">Transmembrane</keyword>
<sequence>MDRCDRRRAVLHLRWRQPRRVRHRDLQGLRAVMRENVYIQGLNRQARFYGLPLPLAGLAFIPPFLTFIFLDSLWYLWAIPALWAALWATSIINPHFARFIAVVISRTPERLLRDSSGSRYE</sequence>
<name>A0A5C6RSX3_9RHOB</name>
<keyword evidence="7" id="KW-1185">Reference proteome</keyword>
<gene>
    <name evidence="6" type="ORF">FQV27_17830</name>
</gene>
<organism evidence="6 7">
    <name type="scientific">Paracoccus aurantiacus</name>
    <dbReference type="NCBI Taxonomy" id="2599412"/>
    <lineage>
        <taxon>Bacteria</taxon>
        <taxon>Pseudomonadati</taxon>
        <taxon>Pseudomonadota</taxon>
        <taxon>Alphaproteobacteria</taxon>
        <taxon>Rhodobacterales</taxon>
        <taxon>Paracoccaceae</taxon>
        <taxon>Paracoccus</taxon>
    </lineage>
</organism>
<dbReference type="EMBL" id="VOPL01000013">
    <property type="protein sequence ID" value="TXB64412.1"/>
    <property type="molecule type" value="Genomic_DNA"/>
</dbReference>
<comment type="subcellular location">
    <subcellularLocation>
        <location evidence="1">Membrane</location>
    </subcellularLocation>
</comment>
<dbReference type="GO" id="GO:0016020">
    <property type="term" value="C:membrane"/>
    <property type="evidence" value="ECO:0007669"/>
    <property type="project" value="UniProtKB-SubCell"/>
</dbReference>
<keyword evidence="4 5" id="KW-0472">Membrane</keyword>
<evidence type="ECO:0000256" key="2">
    <source>
        <dbReference type="ARBA" id="ARBA00022692"/>
    </source>
</evidence>
<feature type="transmembrane region" description="Helical" evidence="5">
    <location>
        <begin position="82"/>
        <end position="104"/>
    </location>
</feature>
<evidence type="ECO:0000313" key="6">
    <source>
        <dbReference type="EMBL" id="TXB64412.1"/>
    </source>
</evidence>
<evidence type="ECO:0000256" key="3">
    <source>
        <dbReference type="ARBA" id="ARBA00022989"/>
    </source>
</evidence>
<dbReference type="AlphaFoldDB" id="A0A5C6RSX3"/>
<reference evidence="6 7" key="1">
    <citation type="submission" date="2019-08" db="EMBL/GenBank/DDBJ databases">
        <authorList>
            <person name="Ye J."/>
        </authorList>
    </citation>
    <scope>NUCLEOTIDE SEQUENCE [LARGE SCALE GENOMIC DNA]</scope>
    <source>
        <strain evidence="6 7">TK008</strain>
    </source>
</reference>
<dbReference type="Pfam" id="PF05101">
    <property type="entry name" value="VirB3"/>
    <property type="match status" value="1"/>
</dbReference>
<dbReference type="Proteomes" id="UP000321562">
    <property type="component" value="Unassembled WGS sequence"/>
</dbReference>
<accession>A0A5C6RSX3</accession>
<evidence type="ECO:0000256" key="5">
    <source>
        <dbReference type="SAM" id="Phobius"/>
    </source>
</evidence>
<comment type="caution">
    <text evidence="6">The sequence shown here is derived from an EMBL/GenBank/DDBJ whole genome shotgun (WGS) entry which is preliminary data.</text>
</comment>
<keyword evidence="3 5" id="KW-1133">Transmembrane helix</keyword>
<proteinExistence type="predicted"/>
<evidence type="ECO:0000256" key="4">
    <source>
        <dbReference type="ARBA" id="ARBA00023136"/>
    </source>
</evidence>
<evidence type="ECO:0000256" key="1">
    <source>
        <dbReference type="ARBA" id="ARBA00004370"/>
    </source>
</evidence>